<accession>A0A1N6FGQ9</accession>
<dbReference type="AlphaFoldDB" id="A0A1N6FGQ9"/>
<keyword evidence="1" id="KW-0238">DNA-binding</keyword>
<reference evidence="3 4" key="1">
    <citation type="submission" date="2016-11" db="EMBL/GenBank/DDBJ databases">
        <authorList>
            <person name="Jaros S."/>
            <person name="Januszkiewicz K."/>
            <person name="Wedrychowicz H."/>
        </authorList>
    </citation>
    <scope>NUCLEOTIDE SEQUENCE [LARGE SCALE GENOMIC DNA]</scope>
    <source>
        <strain evidence="3 4">GAS86</strain>
    </source>
</reference>
<dbReference type="GO" id="GO:0003677">
    <property type="term" value="F:DNA binding"/>
    <property type="evidence" value="ECO:0007669"/>
    <property type="project" value="UniProtKB-KW"/>
</dbReference>
<evidence type="ECO:0000259" key="2">
    <source>
        <dbReference type="Pfam" id="PF13102"/>
    </source>
</evidence>
<dbReference type="RefSeq" id="WP_074263743.1">
    <property type="nucleotide sequence ID" value="NZ_FSRM01000001.1"/>
</dbReference>
<evidence type="ECO:0000313" key="3">
    <source>
        <dbReference type="EMBL" id="SIN94420.1"/>
    </source>
</evidence>
<feature type="domain" description="Phage integrase SAM-like" evidence="2">
    <location>
        <begin position="97"/>
        <end position="150"/>
    </location>
</feature>
<dbReference type="InterPro" id="IPR010998">
    <property type="entry name" value="Integrase_recombinase_N"/>
</dbReference>
<gene>
    <name evidence="3" type="ORF">SAMN05444168_1554</name>
</gene>
<name>A0A1N6FGQ9_9BURK</name>
<sequence length="609" mass="68724">MKSKTGSLLYSQLSSQQKLVLSKGSADVLVADQFGSFTGPKENLPNFQKALSILRIVVEGFAIAEAIVVGYIRVCNGQSIKSKGVYRILVTNLNFGFLQFLREKDSTDIAVVQIDTEMVSDFLLWLKSGERGLSDGTAKQYFSIFRRILERLREERYKLAADLSFPRNPFPDVRSSVKKTKRLDDITYGKVIRACMSEIDLQLNVLLPAWESWDSDEMVEPDDTKKGSGRYSDIRAVWTWVRRNVPAGTLLPTLEDIEKTHPDVSDAVQNHRASNVTRPFYPSPEGIFPFILLLFVYTFANAEPLFGLLQSGVDEQEVMGIRRTVLDLYKNRSDTYQRTFAKDESDRFSPEQLLKVIERWTGHIRPLAGSHPQHIFLFATNRRRVRGFYTIEHDGVGSDVAWNAAVDRFCKKYDLPKIQTRIVRTTGLDVTRELHDDDILAVSAVAGTKAGATLEFHYEGEPTKLRRAEKLLPVMVAYERWAYLGGKPDTRRTPGDSDVLAATPGWGCLDPFASPIPGEREGRSCQAMGRCPACPLGFLDLTSPYALARAVQLADELKAARYYLDHSRWKAAYERALQYLLKKWLPAFTSPEVIEAAKKFSLSPIGRVE</sequence>
<dbReference type="Pfam" id="PF13102">
    <property type="entry name" value="Phage_int_SAM_5"/>
    <property type="match status" value="1"/>
</dbReference>
<dbReference type="Proteomes" id="UP000184693">
    <property type="component" value="Unassembled WGS sequence"/>
</dbReference>
<dbReference type="OrthoDB" id="9132766at2"/>
<dbReference type="EMBL" id="FSRM01000001">
    <property type="protein sequence ID" value="SIN94420.1"/>
    <property type="molecule type" value="Genomic_DNA"/>
</dbReference>
<evidence type="ECO:0000313" key="4">
    <source>
        <dbReference type="Proteomes" id="UP000184693"/>
    </source>
</evidence>
<proteinExistence type="predicted"/>
<dbReference type="InterPro" id="IPR025269">
    <property type="entry name" value="SAM-like_dom"/>
</dbReference>
<dbReference type="Gene3D" id="1.10.150.130">
    <property type="match status" value="1"/>
</dbReference>
<protein>
    <recommendedName>
        <fullName evidence="2">Phage integrase SAM-like domain-containing protein</fullName>
    </recommendedName>
</protein>
<organism evidence="3 4">
    <name type="scientific">Paraburkholderia phenazinium</name>
    <dbReference type="NCBI Taxonomy" id="60549"/>
    <lineage>
        <taxon>Bacteria</taxon>
        <taxon>Pseudomonadati</taxon>
        <taxon>Pseudomonadota</taxon>
        <taxon>Betaproteobacteria</taxon>
        <taxon>Burkholderiales</taxon>
        <taxon>Burkholderiaceae</taxon>
        <taxon>Paraburkholderia</taxon>
    </lineage>
</organism>
<evidence type="ECO:0000256" key="1">
    <source>
        <dbReference type="ARBA" id="ARBA00023125"/>
    </source>
</evidence>